<evidence type="ECO:0000256" key="5">
    <source>
        <dbReference type="ARBA" id="ARBA00023242"/>
    </source>
</evidence>
<comment type="subcellular location">
    <subcellularLocation>
        <location evidence="1">Nucleus</location>
    </subcellularLocation>
</comment>
<protein>
    <recommendedName>
        <fullName evidence="6">TF-B3 domain-containing protein</fullName>
    </recommendedName>
</protein>
<accession>A0A484N055</accession>
<keyword evidence="2" id="KW-0805">Transcription regulation</keyword>
<evidence type="ECO:0000313" key="8">
    <source>
        <dbReference type="Proteomes" id="UP000595140"/>
    </source>
</evidence>
<dbReference type="SUPFAM" id="SSF101936">
    <property type="entry name" value="DNA-binding pseudobarrel domain"/>
    <property type="match status" value="2"/>
</dbReference>
<dbReference type="GO" id="GO:0003677">
    <property type="term" value="F:DNA binding"/>
    <property type="evidence" value="ECO:0007669"/>
    <property type="project" value="UniProtKB-KW"/>
</dbReference>
<gene>
    <name evidence="7" type="ORF">CCAM_LOCUS36249</name>
</gene>
<keyword evidence="8" id="KW-1185">Reference proteome</keyword>
<keyword evidence="3" id="KW-0238">DNA-binding</keyword>
<dbReference type="GO" id="GO:0005634">
    <property type="term" value="C:nucleus"/>
    <property type="evidence" value="ECO:0007669"/>
    <property type="project" value="UniProtKB-SubCell"/>
</dbReference>
<dbReference type="InterPro" id="IPR015300">
    <property type="entry name" value="DNA-bd_pseudobarrel_sf"/>
</dbReference>
<dbReference type="Gene3D" id="2.40.330.10">
    <property type="entry name" value="DNA-binding pseudobarrel domain"/>
    <property type="match status" value="2"/>
</dbReference>
<evidence type="ECO:0000313" key="7">
    <source>
        <dbReference type="EMBL" id="VFQ94473.1"/>
    </source>
</evidence>
<keyword evidence="4" id="KW-0804">Transcription</keyword>
<feature type="domain" description="TF-B3" evidence="6">
    <location>
        <begin position="130"/>
        <end position="224"/>
    </location>
</feature>
<evidence type="ECO:0000259" key="6">
    <source>
        <dbReference type="PROSITE" id="PS50863"/>
    </source>
</evidence>
<proteinExistence type="predicted"/>
<evidence type="ECO:0000256" key="3">
    <source>
        <dbReference type="ARBA" id="ARBA00023125"/>
    </source>
</evidence>
<dbReference type="InterPro" id="IPR039218">
    <property type="entry name" value="REM_fam"/>
</dbReference>
<dbReference type="CDD" id="cd10017">
    <property type="entry name" value="B3_DNA"/>
    <property type="match status" value="1"/>
</dbReference>
<name>A0A484N055_9ASTE</name>
<keyword evidence="5" id="KW-0539">Nucleus</keyword>
<dbReference type="PROSITE" id="PS50863">
    <property type="entry name" value="B3"/>
    <property type="match status" value="1"/>
</dbReference>
<dbReference type="AlphaFoldDB" id="A0A484N055"/>
<dbReference type="InterPro" id="IPR003340">
    <property type="entry name" value="B3_DNA-bd"/>
</dbReference>
<evidence type="ECO:0000256" key="2">
    <source>
        <dbReference type="ARBA" id="ARBA00023015"/>
    </source>
</evidence>
<dbReference type="PANTHER" id="PTHR31674">
    <property type="entry name" value="B3 DOMAIN-CONTAINING PROTEIN REM-LIKE 3-RELATED"/>
    <property type="match status" value="1"/>
</dbReference>
<evidence type="ECO:0000256" key="4">
    <source>
        <dbReference type="ARBA" id="ARBA00023163"/>
    </source>
</evidence>
<dbReference type="PANTHER" id="PTHR31674:SF47">
    <property type="entry name" value="B3 DOMAIN-CONTAINING PROTEIN OS10G0323000"/>
    <property type="match status" value="1"/>
</dbReference>
<organism evidence="7 8">
    <name type="scientific">Cuscuta campestris</name>
    <dbReference type="NCBI Taxonomy" id="132261"/>
    <lineage>
        <taxon>Eukaryota</taxon>
        <taxon>Viridiplantae</taxon>
        <taxon>Streptophyta</taxon>
        <taxon>Embryophyta</taxon>
        <taxon>Tracheophyta</taxon>
        <taxon>Spermatophyta</taxon>
        <taxon>Magnoliopsida</taxon>
        <taxon>eudicotyledons</taxon>
        <taxon>Gunneridae</taxon>
        <taxon>Pentapetalae</taxon>
        <taxon>asterids</taxon>
        <taxon>lamiids</taxon>
        <taxon>Solanales</taxon>
        <taxon>Convolvulaceae</taxon>
        <taxon>Cuscuteae</taxon>
        <taxon>Cuscuta</taxon>
        <taxon>Cuscuta subgen. Grammica</taxon>
        <taxon>Cuscuta sect. Cleistogrammica</taxon>
    </lineage>
</organism>
<dbReference type="SMART" id="SM01019">
    <property type="entry name" value="B3"/>
    <property type="match status" value="1"/>
</dbReference>
<sequence length="232" mass="26649">MASSSRRVRNSPQEWSCCMPRESTDCIETLVIPSDVLSPSEKIVLLLTRIGYFPVEHYIGDDGKHRFKSGWKDFAVAHQLQPKFVLHFKKNGEFCLLVTVFGKYNWVTYPIMFPDYDSGEDDVDIEISFVHKLEAHNVIPKESYLELPRSFCADNGISDGTIKIKIYGPTMYPNEVTLSVKESGCRLSKGWHNFVEDNGLRLGDKVVLTFIAENTIIVYAYRHRMLPRLTNY</sequence>
<dbReference type="Proteomes" id="UP000595140">
    <property type="component" value="Unassembled WGS sequence"/>
</dbReference>
<reference evidence="7 8" key="1">
    <citation type="submission" date="2018-04" db="EMBL/GenBank/DDBJ databases">
        <authorList>
            <person name="Vogel A."/>
        </authorList>
    </citation>
    <scope>NUCLEOTIDE SEQUENCE [LARGE SCALE GENOMIC DNA]</scope>
</reference>
<evidence type="ECO:0000256" key="1">
    <source>
        <dbReference type="ARBA" id="ARBA00004123"/>
    </source>
</evidence>
<dbReference type="Pfam" id="PF02362">
    <property type="entry name" value="B3"/>
    <property type="match status" value="1"/>
</dbReference>
<dbReference type="EMBL" id="OOIL02005309">
    <property type="protein sequence ID" value="VFQ94473.1"/>
    <property type="molecule type" value="Genomic_DNA"/>
</dbReference>
<dbReference type="OrthoDB" id="1109907at2759"/>